<keyword evidence="3 4" id="KW-0326">Glycosidase</keyword>
<dbReference type="AlphaFoldDB" id="A0A8T2Q6N3"/>
<keyword evidence="5" id="KW-0732">Signal</keyword>
<evidence type="ECO:0000256" key="2">
    <source>
        <dbReference type="ARBA" id="ARBA00022801"/>
    </source>
</evidence>
<protein>
    <recommendedName>
        <fullName evidence="8">Polygalacturonase</fullName>
    </recommendedName>
</protein>
<dbReference type="PANTHER" id="PTHR31339:SF9">
    <property type="entry name" value="PLASMIN AND FIBRONECTIN-BINDING PROTEIN A"/>
    <property type="match status" value="1"/>
</dbReference>
<dbReference type="InterPro" id="IPR051801">
    <property type="entry name" value="GH28_Enzymes"/>
</dbReference>
<reference evidence="6" key="1">
    <citation type="submission" date="2021-08" db="EMBL/GenBank/DDBJ databases">
        <title>WGS assembly of Ceratopteris richardii.</title>
        <authorList>
            <person name="Marchant D.B."/>
            <person name="Chen G."/>
            <person name="Jenkins J."/>
            <person name="Shu S."/>
            <person name="Leebens-Mack J."/>
            <person name="Grimwood J."/>
            <person name="Schmutz J."/>
            <person name="Soltis P."/>
            <person name="Soltis D."/>
            <person name="Chen Z.-H."/>
        </authorList>
    </citation>
    <scope>NUCLEOTIDE SEQUENCE</scope>
    <source>
        <strain evidence="6">Whitten #5841</strain>
        <tissue evidence="6">Leaf</tissue>
    </source>
</reference>
<sequence>MQIIVLIVSFLCVSFECGVSGDVQTKWNRLAPSSPAVSRLMGKDFCSKLRILPKRTHMASIKDFGGVGDGKTMNTQAFHDAISYLSSFANQGGSQLYIPPGGWLTGSFNVTSHFTLFVDKDATILGSQNPIDWPVVDPLPSYGRGRELPGGRHMSLIHGNNLTDVIITGNNGTIDGQGQVWWELFENGSLDYTRGHLVELVNTKDLVISNLTFNNSPFWNIHPVYCRNVLIQYLTILAPIESHNTDGIDPDSSSRVCIEDCYVENGDDLVSVKSGWDEYGIRYGRPSSKIVIRRLRGATRSSAGVAIGSEMSGGVSDVYVYDLKVGHASTGIRIKSSPGRGGYVKDVYVSNVVLRNVKTAIAFTDLYGDHPDDMYDPTAFPHIHTVYIQNVQGDNITMAGNFEGIPGYPFHDIFLRNITLNVTSTKIVWNCSYLTGYSESVFPQPCPELVQKK</sequence>
<dbReference type="Gene3D" id="2.160.20.10">
    <property type="entry name" value="Single-stranded right-handed beta-helix, Pectin lyase-like"/>
    <property type="match status" value="1"/>
</dbReference>
<dbReference type="InterPro" id="IPR011050">
    <property type="entry name" value="Pectin_lyase_fold/virulence"/>
</dbReference>
<dbReference type="GO" id="GO:0004650">
    <property type="term" value="F:polygalacturonase activity"/>
    <property type="evidence" value="ECO:0007669"/>
    <property type="project" value="InterPro"/>
</dbReference>
<feature type="signal peptide" evidence="5">
    <location>
        <begin position="1"/>
        <end position="21"/>
    </location>
</feature>
<comment type="caution">
    <text evidence="6">The sequence shown here is derived from an EMBL/GenBank/DDBJ whole genome shotgun (WGS) entry which is preliminary data.</text>
</comment>
<dbReference type="InterPro" id="IPR012334">
    <property type="entry name" value="Pectin_lyas_fold"/>
</dbReference>
<dbReference type="OMA" id="HAFERAM"/>
<evidence type="ECO:0000313" key="6">
    <source>
        <dbReference type="EMBL" id="KAH7279632.1"/>
    </source>
</evidence>
<accession>A0A8T2Q6N3</accession>
<keyword evidence="2 4" id="KW-0378">Hydrolase</keyword>
<dbReference type="SMART" id="SM00710">
    <property type="entry name" value="PbH1"/>
    <property type="match status" value="5"/>
</dbReference>
<dbReference type="SUPFAM" id="SSF51126">
    <property type="entry name" value="Pectin lyase-like"/>
    <property type="match status" value="1"/>
</dbReference>
<keyword evidence="7" id="KW-1185">Reference proteome</keyword>
<dbReference type="Proteomes" id="UP000825935">
    <property type="component" value="Chromosome 37"/>
</dbReference>
<evidence type="ECO:0008006" key="8">
    <source>
        <dbReference type="Google" id="ProtNLM"/>
    </source>
</evidence>
<dbReference type="OrthoDB" id="187139at2759"/>
<dbReference type="InterPro" id="IPR006626">
    <property type="entry name" value="PbH1"/>
</dbReference>
<organism evidence="6 7">
    <name type="scientific">Ceratopteris richardii</name>
    <name type="common">Triangle waterfern</name>
    <dbReference type="NCBI Taxonomy" id="49495"/>
    <lineage>
        <taxon>Eukaryota</taxon>
        <taxon>Viridiplantae</taxon>
        <taxon>Streptophyta</taxon>
        <taxon>Embryophyta</taxon>
        <taxon>Tracheophyta</taxon>
        <taxon>Polypodiopsida</taxon>
        <taxon>Polypodiidae</taxon>
        <taxon>Polypodiales</taxon>
        <taxon>Pteridineae</taxon>
        <taxon>Pteridaceae</taxon>
        <taxon>Parkerioideae</taxon>
        <taxon>Ceratopteris</taxon>
    </lineage>
</organism>
<evidence type="ECO:0000313" key="7">
    <source>
        <dbReference type="Proteomes" id="UP000825935"/>
    </source>
</evidence>
<proteinExistence type="inferred from homology"/>
<evidence type="ECO:0000256" key="5">
    <source>
        <dbReference type="SAM" id="SignalP"/>
    </source>
</evidence>
<dbReference type="EMBL" id="CM035442">
    <property type="protein sequence ID" value="KAH7279632.1"/>
    <property type="molecule type" value="Genomic_DNA"/>
</dbReference>
<dbReference type="Pfam" id="PF00295">
    <property type="entry name" value="Glyco_hydro_28"/>
    <property type="match status" value="1"/>
</dbReference>
<comment type="similarity">
    <text evidence="1 4">Belongs to the glycosyl hydrolase 28 family.</text>
</comment>
<evidence type="ECO:0000256" key="3">
    <source>
        <dbReference type="ARBA" id="ARBA00023295"/>
    </source>
</evidence>
<dbReference type="PANTHER" id="PTHR31339">
    <property type="entry name" value="PECTIN LYASE-RELATED"/>
    <property type="match status" value="1"/>
</dbReference>
<gene>
    <name evidence="6" type="ORF">KP509_37G027300</name>
</gene>
<evidence type="ECO:0000256" key="4">
    <source>
        <dbReference type="RuleBase" id="RU361169"/>
    </source>
</evidence>
<name>A0A8T2Q6N3_CERRI</name>
<feature type="chain" id="PRO_5035798331" description="Polygalacturonase" evidence="5">
    <location>
        <begin position="22"/>
        <end position="453"/>
    </location>
</feature>
<evidence type="ECO:0000256" key="1">
    <source>
        <dbReference type="ARBA" id="ARBA00008834"/>
    </source>
</evidence>
<dbReference type="InterPro" id="IPR000743">
    <property type="entry name" value="Glyco_hydro_28"/>
</dbReference>
<dbReference type="GO" id="GO:0005975">
    <property type="term" value="P:carbohydrate metabolic process"/>
    <property type="evidence" value="ECO:0007669"/>
    <property type="project" value="InterPro"/>
</dbReference>